<keyword evidence="8" id="KW-0732">Signal</keyword>
<dbReference type="Gene3D" id="3.30.70.360">
    <property type="match status" value="1"/>
</dbReference>
<keyword evidence="3 7" id="KW-0479">Metal-binding</keyword>
<keyword evidence="5 7" id="KW-0862">Zinc</keyword>
<comment type="similarity">
    <text evidence="1">Belongs to the peptidase M20A family.</text>
</comment>
<dbReference type="GO" id="GO:0046872">
    <property type="term" value="F:metal ion binding"/>
    <property type="evidence" value="ECO:0007669"/>
    <property type="project" value="UniProtKB-KW"/>
</dbReference>
<comment type="caution">
    <text evidence="10">The sequence shown here is derived from an EMBL/GenBank/DDBJ whole genome shotgun (WGS) entry which is preliminary data.</text>
</comment>
<keyword evidence="11" id="KW-1185">Reference proteome</keyword>
<keyword evidence="4" id="KW-0378">Hydrolase</keyword>
<dbReference type="InterPro" id="IPR001261">
    <property type="entry name" value="ArgE/DapE_CS"/>
</dbReference>
<dbReference type="Gene3D" id="1.10.150.900">
    <property type="match status" value="1"/>
</dbReference>
<feature type="active site" description="Proton acceptor" evidence="6">
    <location>
        <position position="215"/>
    </location>
</feature>
<dbReference type="CDD" id="cd05674">
    <property type="entry name" value="M20_yscS"/>
    <property type="match status" value="1"/>
</dbReference>
<dbReference type="PANTHER" id="PTHR45962">
    <property type="entry name" value="N-FATTY-ACYL-AMINO ACID SYNTHASE/HYDROLASE PM20D1"/>
    <property type="match status" value="1"/>
</dbReference>
<feature type="binding site" evidence="7">
    <location>
        <position position="180"/>
    </location>
    <ligand>
        <name>Zn(2+)</name>
        <dbReference type="ChEBI" id="CHEBI:29105"/>
        <label>2</label>
    </ligand>
</feature>
<dbReference type="FunFam" id="3.40.630.10:FF:000027">
    <property type="entry name" value="N-fatty-acyl-amino acid synthase/hydrolase PM20D1"/>
    <property type="match status" value="1"/>
</dbReference>
<name>A0A8H4TNP6_9HYPO</name>
<evidence type="ECO:0000256" key="5">
    <source>
        <dbReference type="ARBA" id="ARBA00022833"/>
    </source>
</evidence>
<dbReference type="PANTHER" id="PTHR45962:SF1">
    <property type="entry name" value="N-FATTY-ACYL-AMINO ACID SYNTHASE_HYDROLASE PM20D1"/>
    <property type="match status" value="1"/>
</dbReference>
<protein>
    <recommendedName>
        <fullName evidence="9">Peptidase M20 dimerisation domain-containing protein</fullName>
    </recommendedName>
</protein>
<proteinExistence type="inferred from homology"/>
<feature type="signal peptide" evidence="8">
    <location>
        <begin position="1"/>
        <end position="18"/>
    </location>
</feature>
<dbReference type="EMBL" id="JABEXW010000612">
    <property type="protein sequence ID" value="KAF4961271.1"/>
    <property type="molecule type" value="Genomic_DNA"/>
</dbReference>
<feature type="chain" id="PRO_5034096379" description="Peptidase M20 dimerisation domain-containing protein" evidence="8">
    <location>
        <begin position="19"/>
        <end position="560"/>
    </location>
</feature>
<feature type="binding site" evidence="7">
    <location>
        <position position="147"/>
    </location>
    <ligand>
        <name>Zn(2+)</name>
        <dbReference type="ChEBI" id="CHEBI:29105"/>
        <label>2</label>
    </ligand>
</feature>
<dbReference type="InterPro" id="IPR047177">
    <property type="entry name" value="Pept_M20A"/>
</dbReference>
<feature type="domain" description="Peptidase M20 dimerisation" evidence="9">
    <location>
        <begin position="265"/>
        <end position="413"/>
    </location>
</feature>
<evidence type="ECO:0000256" key="6">
    <source>
        <dbReference type="PIRSR" id="PIRSR037217-1"/>
    </source>
</evidence>
<dbReference type="Pfam" id="PF01546">
    <property type="entry name" value="Peptidase_M20"/>
    <property type="match status" value="1"/>
</dbReference>
<gene>
    <name evidence="10" type="ORF">FSARC_10218</name>
</gene>
<dbReference type="Pfam" id="PF07687">
    <property type="entry name" value="M20_dimer"/>
    <property type="match status" value="1"/>
</dbReference>
<dbReference type="OrthoDB" id="3064516at2759"/>
<evidence type="ECO:0000256" key="7">
    <source>
        <dbReference type="PIRSR" id="PIRSR037217-2"/>
    </source>
</evidence>
<evidence type="ECO:0000256" key="4">
    <source>
        <dbReference type="ARBA" id="ARBA00022801"/>
    </source>
</evidence>
<dbReference type="GO" id="GO:0004181">
    <property type="term" value="F:metallocarboxypeptidase activity"/>
    <property type="evidence" value="ECO:0007669"/>
    <property type="project" value="InterPro"/>
</dbReference>
<evidence type="ECO:0000256" key="2">
    <source>
        <dbReference type="ARBA" id="ARBA00022670"/>
    </source>
</evidence>
<dbReference type="InterPro" id="IPR017141">
    <property type="entry name" value="Pept_M20_carboxypep"/>
</dbReference>
<dbReference type="GO" id="GO:0000328">
    <property type="term" value="C:fungal-type vacuole lumen"/>
    <property type="evidence" value="ECO:0007669"/>
    <property type="project" value="TreeGrafter"/>
</dbReference>
<dbReference type="AlphaFoldDB" id="A0A8H4TNP6"/>
<accession>A0A8H4TNP6</accession>
<evidence type="ECO:0000259" key="9">
    <source>
        <dbReference type="Pfam" id="PF07687"/>
    </source>
</evidence>
<feature type="binding site" evidence="7">
    <location>
        <position position="216"/>
    </location>
    <ligand>
        <name>Zn(2+)</name>
        <dbReference type="ChEBI" id="CHEBI:29105"/>
        <label>1</label>
    </ligand>
</feature>
<feature type="binding site" evidence="7">
    <location>
        <position position="530"/>
    </location>
    <ligand>
        <name>Zn(2+)</name>
        <dbReference type="ChEBI" id="CHEBI:29105"/>
        <label>1</label>
    </ligand>
</feature>
<dbReference type="InterPro" id="IPR011650">
    <property type="entry name" value="Peptidase_M20_dimer"/>
</dbReference>
<feature type="binding site" evidence="7">
    <location>
        <position position="180"/>
    </location>
    <ligand>
        <name>Zn(2+)</name>
        <dbReference type="ChEBI" id="CHEBI:29105"/>
        <label>1</label>
    </ligand>
</feature>
<evidence type="ECO:0000256" key="3">
    <source>
        <dbReference type="ARBA" id="ARBA00022723"/>
    </source>
</evidence>
<dbReference type="Gene3D" id="3.40.630.10">
    <property type="entry name" value="Zn peptidases"/>
    <property type="match status" value="1"/>
</dbReference>
<reference evidence="10" key="1">
    <citation type="journal article" date="2020" name="BMC Genomics">
        <title>Correction to: Identification and distribution of gene clusters required for synthesis of sphingolipid metabolism inhibitors in diverse species of the filamentous fungus Fusarium.</title>
        <authorList>
            <person name="Kim H.S."/>
            <person name="Lohmar J.M."/>
            <person name="Busman M."/>
            <person name="Brown D.W."/>
            <person name="Naumann T.A."/>
            <person name="Divon H.H."/>
            <person name="Lysoe E."/>
            <person name="Uhlig S."/>
            <person name="Proctor R.H."/>
        </authorList>
    </citation>
    <scope>NUCLEOTIDE SEQUENCE</scope>
    <source>
        <strain evidence="10">NRRL 20472</strain>
    </source>
</reference>
<feature type="binding site" evidence="7">
    <location>
        <position position="244"/>
    </location>
    <ligand>
        <name>Zn(2+)</name>
        <dbReference type="ChEBI" id="CHEBI:29105"/>
        <label>2</label>
    </ligand>
</feature>
<dbReference type="InterPro" id="IPR002933">
    <property type="entry name" value="Peptidase_M20"/>
</dbReference>
<evidence type="ECO:0000313" key="10">
    <source>
        <dbReference type="EMBL" id="KAF4961271.1"/>
    </source>
</evidence>
<sequence>MVRLRSLVLASGFTGASAIVLPLGDVGQKLIGAYDKSDFQCDLPPVLSPDGDKVASADSLFSSKQALKKQVERHQAIVRVPSVCWDDMGSLETDERWLPFRDLYPVLEKNYPNLHKRAKVEKINTFGLLYTIQGSDTSQKPILLTAHQDVVPVADESTWTHPPFEAHYDGEWLWGRGADDDKNSLTGIVSAIDALAAQSDWKPKRTILVALGYDEECAGRRGAGPISDLLTARYGNDSIAIVLDEGGYALNKLDDKTIYASPAVTEKGHLDVHFELRVKGGHSSIPFPHTGIGIISEIVIALEANPYEPGIIKNGPVYKHLVCQARYSPDAQPKIRKLLKKNDLDGLAAEFAGVSPSLRFIVQTSQAVDLISGGVKINAMPEVVTLAVNYRVAPQDSLVEVQHNIVKIIGDIVSKYGIRVEAYKGDKEYEEHISQLNHKELSPQSGVNYNATLVITSRGKSNVAPESPSSGPVWDVFAGTIRHTFAFEDGTVVPVPDVLTGNTDTRHYLHLSRNVYRWTPVPGREEGHMHTVDERVRMDDHLVMIKFYYDFIRNFDAAEL</sequence>
<dbReference type="Proteomes" id="UP000622797">
    <property type="component" value="Unassembled WGS sequence"/>
</dbReference>
<dbReference type="SUPFAM" id="SSF55031">
    <property type="entry name" value="Bacterial exopeptidase dimerisation domain"/>
    <property type="match status" value="1"/>
</dbReference>
<organism evidence="10 11">
    <name type="scientific">Fusarium sarcochroum</name>
    <dbReference type="NCBI Taxonomy" id="1208366"/>
    <lineage>
        <taxon>Eukaryota</taxon>
        <taxon>Fungi</taxon>
        <taxon>Dikarya</taxon>
        <taxon>Ascomycota</taxon>
        <taxon>Pezizomycotina</taxon>
        <taxon>Sordariomycetes</taxon>
        <taxon>Hypocreomycetidae</taxon>
        <taxon>Hypocreales</taxon>
        <taxon>Nectriaceae</taxon>
        <taxon>Fusarium</taxon>
        <taxon>Fusarium lateritium species complex</taxon>
    </lineage>
</organism>
<feature type="active site" evidence="6">
    <location>
        <position position="149"/>
    </location>
</feature>
<reference evidence="10" key="2">
    <citation type="submission" date="2020-05" db="EMBL/GenBank/DDBJ databases">
        <authorList>
            <person name="Kim H.-S."/>
            <person name="Proctor R.H."/>
            <person name="Brown D.W."/>
        </authorList>
    </citation>
    <scope>NUCLEOTIDE SEQUENCE</scope>
    <source>
        <strain evidence="10">NRRL 20472</strain>
    </source>
</reference>
<evidence type="ECO:0000256" key="8">
    <source>
        <dbReference type="SAM" id="SignalP"/>
    </source>
</evidence>
<evidence type="ECO:0000313" key="11">
    <source>
        <dbReference type="Proteomes" id="UP000622797"/>
    </source>
</evidence>
<dbReference type="SUPFAM" id="SSF53187">
    <property type="entry name" value="Zn-dependent exopeptidases"/>
    <property type="match status" value="1"/>
</dbReference>
<keyword evidence="2" id="KW-0645">Protease</keyword>
<dbReference type="PROSITE" id="PS00758">
    <property type="entry name" value="ARGE_DAPE_CPG2_1"/>
    <property type="match status" value="1"/>
</dbReference>
<dbReference type="PIRSF" id="PIRSF037217">
    <property type="entry name" value="Carboxypeptidase_S"/>
    <property type="match status" value="1"/>
</dbReference>
<evidence type="ECO:0000256" key="1">
    <source>
        <dbReference type="ARBA" id="ARBA00006247"/>
    </source>
</evidence>
<dbReference type="InterPro" id="IPR036264">
    <property type="entry name" value="Bact_exopeptidase_dim_dom"/>
</dbReference>
<dbReference type="GO" id="GO:0051603">
    <property type="term" value="P:proteolysis involved in protein catabolic process"/>
    <property type="evidence" value="ECO:0007669"/>
    <property type="project" value="TreeGrafter"/>
</dbReference>